<dbReference type="OrthoDB" id="521512at2759"/>
<keyword evidence="8" id="KW-0999">Mitochondrion inner membrane</keyword>
<dbReference type="GO" id="GO:0005743">
    <property type="term" value="C:mitochondrial inner membrane"/>
    <property type="evidence" value="ECO:0007669"/>
    <property type="project" value="UniProtKB-SubCell"/>
</dbReference>
<evidence type="ECO:0000256" key="10">
    <source>
        <dbReference type="ARBA" id="ARBA00022989"/>
    </source>
</evidence>
<evidence type="ECO:0000256" key="1">
    <source>
        <dbReference type="ARBA" id="ARBA00003195"/>
    </source>
</evidence>
<protein>
    <recommendedName>
        <fullName evidence="4">NADH dehydrogenase [ubiquinone] 1 beta subcomplex subunit 3</fullName>
    </recommendedName>
    <alternativeName>
        <fullName evidence="13">Complex I-B12</fullName>
    </alternativeName>
    <alternativeName>
        <fullName evidence="14">NADH-ubiquinone oxidoreductase B12 subunit</fullName>
    </alternativeName>
</protein>
<evidence type="ECO:0000256" key="14">
    <source>
        <dbReference type="ARBA" id="ARBA00032688"/>
    </source>
</evidence>
<keyword evidence="15" id="KW-1185">Reference proteome</keyword>
<gene>
    <name evidence="16" type="primary">ND-B12</name>
</gene>
<comment type="function">
    <text evidence="1">Accessory subunit of the mitochondrial membrane respiratory chain NADH dehydrogenase (Complex I), that is believed not to be involved in catalysis. Complex I functions in the transfer of electrons from NADH to the respiratory chain. The immediate electron acceptor for the enzyme is believed to be ubiquinone.</text>
</comment>
<dbReference type="InterPro" id="IPR012576">
    <property type="entry name" value="NDUFB3"/>
</dbReference>
<evidence type="ECO:0000313" key="15">
    <source>
        <dbReference type="Proteomes" id="UP000694866"/>
    </source>
</evidence>
<name>A0A9R1SXI7_9HYME</name>
<dbReference type="KEGG" id="fas:105264061"/>
<keyword evidence="10" id="KW-1133">Transmembrane helix</keyword>
<keyword evidence="12" id="KW-0472">Membrane</keyword>
<sequence length="110" mass="12758">MLTMGGHGHHHEPLYKIPSADIYKLEDAPELVKLQEKLAKKGLKDPWARNDVWRYQKKFGTPWSRLGWMMFRGVPTGVIAFGITLVIENALGIDYHPWHHHDHQEHGKSQ</sequence>
<evidence type="ECO:0000256" key="2">
    <source>
        <dbReference type="ARBA" id="ARBA00004298"/>
    </source>
</evidence>
<evidence type="ECO:0000313" key="16">
    <source>
        <dbReference type="RefSeq" id="XP_011298941.1"/>
    </source>
</evidence>
<dbReference type="GO" id="GO:0032981">
    <property type="term" value="P:mitochondrial respiratory chain complex I assembly"/>
    <property type="evidence" value="ECO:0007669"/>
    <property type="project" value="TreeGrafter"/>
</dbReference>
<comment type="subcellular location">
    <subcellularLocation>
        <location evidence="2">Mitochondrion inner membrane</location>
        <topology evidence="2">Single-pass membrane protein</topology>
        <orientation evidence="2">Matrix side</orientation>
    </subcellularLocation>
</comment>
<dbReference type="Pfam" id="PF08122">
    <property type="entry name" value="NDUF_B12"/>
    <property type="match status" value="1"/>
</dbReference>
<accession>A0A9R1SXI7</accession>
<evidence type="ECO:0000256" key="7">
    <source>
        <dbReference type="ARBA" id="ARBA00022692"/>
    </source>
</evidence>
<evidence type="ECO:0000256" key="6">
    <source>
        <dbReference type="ARBA" id="ARBA00022660"/>
    </source>
</evidence>
<dbReference type="CTD" id="37466"/>
<evidence type="ECO:0000256" key="11">
    <source>
        <dbReference type="ARBA" id="ARBA00023128"/>
    </source>
</evidence>
<evidence type="ECO:0000256" key="13">
    <source>
        <dbReference type="ARBA" id="ARBA00030217"/>
    </source>
</evidence>
<keyword evidence="11" id="KW-0496">Mitochondrion</keyword>
<dbReference type="GO" id="GO:0022900">
    <property type="term" value="P:electron transport chain"/>
    <property type="evidence" value="ECO:0007669"/>
    <property type="project" value="InterPro"/>
</dbReference>
<keyword evidence="9" id="KW-0249">Electron transport</keyword>
<comment type="similarity">
    <text evidence="3">Belongs to the complex I NDUFB3 subunit family.</text>
</comment>
<keyword evidence="6" id="KW-0679">Respiratory chain</keyword>
<dbReference type="GeneID" id="105264061"/>
<evidence type="ECO:0000256" key="3">
    <source>
        <dbReference type="ARBA" id="ARBA00005667"/>
    </source>
</evidence>
<organism evidence="15 16">
    <name type="scientific">Fopius arisanus</name>
    <dbReference type="NCBI Taxonomy" id="64838"/>
    <lineage>
        <taxon>Eukaryota</taxon>
        <taxon>Metazoa</taxon>
        <taxon>Ecdysozoa</taxon>
        <taxon>Arthropoda</taxon>
        <taxon>Hexapoda</taxon>
        <taxon>Insecta</taxon>
        <taxon>Pterygota</taxon>
        <taxon>Neoptera</taxon>
        <taxon>Endopterygota</taxon>
        <taxon>Hymenoptera</taxon>
        <taxon>Apocrita</taxon>
        <taxon>Ichneumonoidea</taxon>
        <taxon>Braconidae</taxon>
        <taxon>Opiinae</taxon>
        <taxon>Fopius</taxon>
    </lineage>
</organism>
<reference evidence="16" key="1">
    <citation type="submission" date="2025-08" db="UniProtKB">
        <authorList>
            <consortium name="RefSeq"/>
        </authorList>
    </citation>
    <scope>IDENTIFICATION</scope>
    <source>
        <strain evidence="16">USDA-PBARC FA_bdor</strain>
        <tissue evidence="16">Whole organism</tissue>
    </source>
</reference>
<keyword evidence="5" id="KW-0813">Transport</keyword>
<proteinExistence type="inferred from homology"/>
<dbReference type="AlphaFoldDB" id="A0A9R1SXI7"/>
<dbReference type="PANTHER" id="PTHR15082">
    <property type="entry name" value="NADH-UBIQUINONE OXIDOREDUCTASE B12 SUBUNIT"/>
    <property type="match status" value="1"/>
</dbReference>
<keyword evidence="7" id="KW-0812">Transmembrane</keyword>
<evidence type="ECO:0000256" key="4">
    <source>
        <dbReference type="ARBA" id="ARBA00018680"/>
    </source>
</evidence>
<dbReference type="Proteomes" id="UP000694866">
    <property type="component" value="Unplaced"/>
</dbReference>
<evidence type="ECO:0000256" key="9">
    <source>
        <dbReference type="ARBA" id="ARBA00022982"/>
    </source>
</evidence>
<evidence type="ECO:0000256" key="8">
    <source>
        <dbReference type="ARBA" id="ARBA00022792"/>
    </source>
</evidence>
<evidence type="ECO:0000256" key="12">
    <source>
        <dbReference type="ARBA" id="ARBA00023136"/>
    </source>
</evidence>
<evidence type="ECO:0000256" key="5">
    <source>
        <dbReference type="ARBA" id="ARBA00022448"/>
    </source>
</evidence>
<dbReference type="PANTHER" id="PTHR15082:SF2">
    <property type="entry name" value="NADH DEHYDROGENASE [UBIQUINONE] 1 BETA SUBCOMPLEX SUBUNIT 3"/>
    <property type="match status" value="1"/>
</dbReference>
<dbReference type="RefSeq" id="XP_011298941.1">
    <property type="nucleotide sequence ID" value="XM_011300639.1"/>
</dbReference>